<dbReference type="OrthoDB" id="49511at2759"/>
<dbReference type="InterPro" id="IPR057567">
    <property type="entry name" value="TPR_TTI1_C"/>
</dbReference>
<dbReference type="InterPro" id="IPR052587">
    <property type="entry name" value="TELO2-interacting_protein_1"/>
</dbReference>
<reference evidence="5" key="1">
    <citation type="submission" date="2014-04" db="EMBL/GenBank/DDBJ databases">
        <title>Evolutionary Origins and Diversification of the Mycorrhizal Mutualists.</title>
        <authorList>
            <consortium name="DOE Joint Genome Institute"/>
            <consortium name="Mycorrhizal Genomics Consortium"/>
            <person name="Kohler A."/>
            <person name="Kuo A."/>
            <person name="Nagy L.G."/>
            <person name="Floudas D."/>
            <person name="Copeland A."/>
            <person name="Barry K.W."/>
            <person name="Cichocki N."/>
            <person name="Veneault-Fourrey C."/>
            <person name="LaButti K."/>
            <person name="Lindquist E.A."/>
            <person name="Lipzen A."/>
            <person name="Lundell T."/>
            <person name="Morin E."/>
            <person name="Murat C."/>
            <person name="Riley R."/>
            <person name="Ohm R."/>
            <person name="Sun H."/>
            <person name="Tunlid A."/>
            <person name="Henrissat B."/>
            <person name="Grigoriev I.V."/>
            <person name="Hibbett D.S."/>
            <person name="Martin F."/>
        </authorList>
    </citation>
    <scope>NUCLEOTIDE SEQUENCE [LARGE SCALE GENOMIC DNA]</scope>
    <source>
        <strain evidence="5">FD-334 SS-4</strain>
    </source>
</reference>
<dbReference type="Gene3D" id="1.25.10.10">
    <property type="entry name" value="Leucine-rich Repeat Variant"/>
    <property type="match status" value="1"/>
</dbReference>
<name>A0A0D2LLB1_HYPSF</name>
<feature type="domain" description="TTI1 C-terminal TPR" evidence="3">
    <location>
        <begin position="820"/>
        <end position="1111"/>
    </location>
</feature>
<protein>
    <recommendedName>
        <fullName evidence="6">TEL2-interacting protein 1</fullName>
    </recommendedName>
</protein>
<dbReference type="Pfam" id="PF24173">
    <property type="entry name" value="TPR_TTI1_N"/>
    <property type="match status" value="1"/>
</dbReference>
<keyword evidence="5" id="KW-1185">Reference proteome</keyword>
<dbReference type="Pfam" id="PF24176">
    <property type="entry name" value="TPR_TTI1_2nd"/>
    <property type="match status" value="1"/>
</dbReference>
<sequence>MAALSRSTPNESPTSQADFRKLKTVCVPLLGASRLTQASITSTSKLLQELIDVLKHIPSENLTPNLISYVFLPASTILQRNPSTGIPDQVLEKILNVFGLLAESWWWTCDIKIWEQLFMVCGSVIGGIEAKSNGKGKARDDETKQAAMKCLSTLLRPRTSEEALTRFLVPAEAEDRLLELQEHTRNTRFIPIIGQTLDSVMSSASSQYLALQSASLEVTHFLIELYLPDQLIPSVLPGTVSTMTKLCLGMTRGGGWTNGEIVSRAFKVIQVVVVKALGNEVCIEHGIIRRVRDLDDLINDVNGSSQNTSSEDTNPYGTQRTESWLRGTATQVHIAMNSLTPLLSHPTPIALQTLCTFSTILIRSTSLTLPQTQPLLLSFLLSLSLSDYPSVSVLATESLAALLTIPSDEQVPLQNILMTNLGDNLSSLPRLLSTQSDARVAHAAGLINATCQLASYEDPSNKISVIAKGIANLLGPSGGIEKWGWSLLSVMEFVEPSVIITQTSGAQLSLETNPNTPLWIAFPELVFKNISSLETRDSLKRMFHSLGKAAGDSCLFAVDWFISLGCEGSSSTSVAALWCACRLLEGIAGISLFTDRAATISTKRINKRLEKHARALAKTISEIWDRLDPSLTSVDGDTLRAQDDDTMLLVQHQKGLVPLQDTLKITQASTSSSKRFKRISQPVIHRALCLQVIAVTSGIAQNRFISSFIYTLYPILHSVVSTVSFLSTTALATLNFITVSTSYASPANLLLSNFDYVLDSISRRLTRRWLDIDASKVLGVMVRLVGADIVDKAGDVVEECFDRLDEYHGYGVIVDGLIEVLAEVVKVIEMEAEVTAGNNPKSKEKRGIGPQRTSLDDFFAFLPRRFDDPIEGGTTDYGPAPRKAWGPGKPSENHDEDDPDDNRMKVETAHNNELPPTPIQALTMQIISRSINFLTHNSPVIRARILNLLASSVPVLPESALLPSIHPAWPFIINRLGDPETFVVSAAAGLIEALSKNVGDFMFRKVWDDVWPKFRLMLRELEGGEKSSALMRSNKGGIGPESAYTHSHRLYRSLLRTMTFSLKGVHEHEPSYWEVLVSFRRFLAGHVHEELQQCAADLYIQAAEINPDAVWLALVSTSSLTNPIMSFMMKPEWQIGRNTDIVFENMK</sequence>
<organism evidence="4 5">
    <name type="scientific">Hypholoma sublateritium (strain FD-334 SS-4)</name>
    <dbReference type="NCBI Taxonomy" id="945553"/>
    <lineage>
        <taxon>Eukaryota</taxon>
        <taxon>Fungi</taxon>
        <taxon>Dikarya</taxon>
        <taxon>Basidiomycota</taxon>
        <taxon>Agaricomycotina</taxon>
        <taxon>Agaricomycetes</taxon>
        <taxon>Agaricomycetidae</taxon>
        <taxon>Agaricales</taxon>
        <taxon>Agaricineae</taxon>
        <taxon>Strophariaceae</taxon>
        <taxon>Hypholoma</taxon>
    </lineage>
</organism>
<evidence type="ECO:0000259" key="2">
    <source>
        <dbReference type="Pfam" id="PF24173"/>
    </source>
</evidence>
<evidence type="ECO:0000259" key="3">
    <source>
        <dbReference type="Pfam" id="PF24181"/>
    </source>
</evidence>
<evidence type="ECO:0008006" key="6">
    <source>
        <dbReference type="Google" id="ProtNLM"/>
    </source>
</evidence>
<feature type="region of interest" description="Disordered" evidence="1">
    <location>
        <begin position="870"/>
        <end position="904"/>
    </location>
</feature>
<dbReference type="Pfam" id="PF21547">
    <property type="entry name" value="TTI1"/>
    <property type="match status" value="1"/>
</dbReference>
<evidence type="ECO:0000256" key="1">
    <source>
        <dbReference type="SAM" id="MobiDB-lite"/>
    </source>
</evidence>
<dbReference type="PANTHER" id="PTHR18460:SF3">
    <property type="entry name" value="TELO2-INTERACTING PROTEIN 1 HOMOLOG"/>
    <property type="match status" value="1"/>
</dbReference>
<dbReference type="Proteomes" id="UP000054270">
    <property type="component" value="Unassembled WGS sequence"/>
</dbReference>
<dbReference type="InterPro" id="IPR049362">
    <property type="entry name" value="TTI1_rpt"/>
</dbReference>
<dbReference type="InterPro" id="IPR016024">
    <property type="entry name" value="ARM-type_fold"/>
</dbReference>
<dbReference type="EMBL" id="KN817521">
    <property type="protein sequence ID" value="KJA28672.1"/>
    <property type="molecule type" value="Genomic_DNA"/>
</dbReference>
<feature type="domain" description="TTI1 N-terminal TPR" evidence="2">
    <location>
        <begin position="19"/>
        <end position="384"/>
    </location>
</feature>
<proteinExistence type="predicted"/>
<dbReference type="AlphaFoldDB" id="A0A0D2LLB1"/>
<dbReference type="SUPFAM" id="SSF48371">
    <property type="entry name" value="ARM repeat"/>
    <property type="match status" value="1"/>
</dbReference>
<dbReference type="STRING" id="945553.A0A0D2LLB1"/>
<dbReference type="InterPro" id="IPR011989">
    <property type="entry name" value="ARM-like"/>
</dbReference>
<dbReference type="OMA" id="PHPKKPW"/>
<accession>A0A0D2LLB1</accession>
<evidence type="ECO:0000313" key="5">
    <source>
        <dbReference type="Proteomes" id="UP000054270"/>
    </source>
</evidence>
<dbReference type="GO" id="GO:0005737">
    <property type="term" value="C:cytoplasm"/>
    <property type="evidence" value="ECO:0007669"/>
    <property type="project" value="TreeGrafter"/>
</dbReference>
<dbReference type="InterPro" id="IPR057566">
    <property type="entry name" value="TPR_TTI1_N"/>
</dbReference>
<evidence type="ECO:0000313" key="4">
    <source>
        <dbReference type="EMBL" id="KJA28672.1"/>
    </source>
</evidence>
<gene>
    <name evidence="4" type="ORF">HYPSUDRAFT_197486</name>
</gene>
<dbReference type="PANTHER" id="PTHR18460">
    <property type="entry name" value="TEL2 INTERACTING PROTEIN 1 TTI1 FAMILY MEMBER"/>
    <property type="match status" value="1"/>
</dbReference>
<dbReference type="Pfam" id="PF24181">
    <property type="entry name" value="TPR_TTI1_C"/>
    <property type="match status" value="1"/>
</dbReference>